<evidence type="ECO:0000256" key="15">
    <source>
        <dbReference type="ARBA" id="ARBA00030592"/>
    </source>
</evidence>
<sequence length="438" mass="45037">MTPTPRIPSLLSSPSDVPLPAVLDRLDRLTDWEKRPRGGMRVGLDPMRDLLHRLGEPHERLRVIHVGGTKGKGSVCALIEAGLIRAGLRVGRYASPHVESVAERVCLQGRPVEDARLAQALARALDAHEAARRDGTAGQDATWFDVLTAAALTIFGEAGLDWAVIEVGLGGRLDSTNAVGSEVAVVTNVALEHTEILGTTRAAIAAEKVGILKPGAVLVTTLPADDEAGAVVAARAAALGCPVLRPAISDGAAIEEENAALAGLVLDHLGRSGALGRDGAPLRANLLDAAARASARLPGRLERRRVRTAARAVPVVLDGAHVPFNLAAVLRDLARAPDLSGPCIALVALAGDKDAAGFLSVLAGYGASVVATEMPERRGHAAAALRALAAAEGMEAEAVAAPDAGLTRAADLAARRGGWLLVTGSLHLVGALRAATEA</sequence>
<comment type="pathway">
    <text evidence="3">Cofactor biosynthesis; tetrahydrofolylpolyglutamate biosynthesis.</text>
</comment>
<dbReference type="PANTHER" id="PTHR11136:SF0">
    <property type="entry name" value="DIHYDROFOLATE SYNTHETASE-RELATED"/>
    <property type="match status" value="1"/>
</dbReference>
<dbReference type="InterPro" id="IPR036565">
    <property type="entry name" value="Mur-like_cat_sf"/>
</dbReference>
<keyword evidence="9" id="KW-0479">Metal-binding</keyword>
<dbReference type="Gene3D" id="3.40.1190.10">
    <property type="entry name" value="Mur-like, catalytic domain"/>
    <property type="match status" value="1"/>
</dbReference>
<evidence type="ECO:0000256" key="11">
    <source>
        <dbReference type="ARBA" id="ARBA00022840"/>
    </source>
</evidence>
<evidence type="ECO:0000256" key="17">
    <source>
        <dbReference type="ARBA" id="ARBA00047493"/>
    </source>
</evidence>
<dbReference type="GO" id="GO:0046656">
    <property type="term" value="P:folic acid biosynthetic process"/>
    <property type="evidence" value="ECO:0007669"/>
    <property type="project" value="UniProtKB-KW"/>
</dbReference>
<evidence type="ECO:0000259" key="23">
    <source>
        <dbReference type="Pfam" id="PF08245"/>
    </source>
</evidence>
<evidence type="ECO:0000256" key="2">
    <source>
        <dbReference type="ARBA" id="ARBA00004799"/>
    </source>
</evidence>
<evidence type="ECO:0000256" key="5">
    <source>
        <dbReference type="ARBA" id="ARBA00013023"/>
    </source>
</evidence>
<dbReference type="InterPro" id="IPR013221">
    <property type="entry name" value="Mur_ligase_cen"/>
</dbReference>
<comment type="function">
    <text evidence="1">Functions in two distinct reactions of the de novo folate biosynthetic pathway. Catalyzes the addition of a glutamate residue to dihydropteroate (7,8-dihydropteroate or H2Pte) to form dihydrofolate (7,8-dihydrofolate monoglutamate or H2Pte-Glu). Also catalyzes successive additions of L-glutamate to tetrahydrofolate or 10-formyltetrahydrofolate or 5,10-methylenetetrahydrofolate, leading to folylpolyglutamate derivatives.</text>
</comment>
<dbReference type="InterPro" id="IPR036615">
    <property type="entry name" value="Mur_ligase_C_dom_sf"/>
</dbReference>
<dbReference type="GO" id="GO:0004326">
    <property type="term" value="F:tetrahydrofolylpolyglutamate synthase activity"/>
    <property type="evidence" value="ECO:0007669"/>
    <property type="project" value="UniProtKB-EC"/>
</dbReference>
<evidence type="ECO:0000259" key="22">
    <source>
        <dbReference type="Pfam" id="PF02875"/>
    </source>
</evidence>
<dbReference type="SUPFAM" id="SSF53623">
    <property type="entry name" value="MurD-like peptide ligases, catalytic domain"/>
    <property type="match status" value="1"/>
</dbReference>
<keyword evidence="25" id="KW-1185">Reference proteome</keyword>
<dbReference type="AlphaFoldDB" id="A0AA37M334"/>
<dbReference type="EC" id="6.3.2.17" evidence="6"/>
<proteinExistence type="inferred from homology"/>
<comment type="catalytic activity">
    <reaction evidence="19">
        <text>(6R)-5,10-methylenetetrahydrofolyl-(gamma-L-Glu)(n) + L-glutamate + ATP = (6R)-5,10-methylenetetrahydrofolyl-(gamma-L-Glu)(n+1) + ADP + phosphate + H(+)</text>
        <dbReference type="Rhea" id="RHEA:51912"/>
        <dbReference type="Rhea" id="RHEA-COMP:13257"/>
        <dbReference type="Rhea" id="RHEA-COMP:13258"/>
        <dbReference type="ChEBI" id="CHEBI:15378"/>
        <dbReference type="ChEBI" id="CHEBI:29985"/>
        <dbReference type="ChEBI" id="CHEBI:30616"/>
        <dbReference type="ChEBI" id="CHEBI:43474"/>
        <dbReference type="ChEBI" id="CHEBI:136572"/>
        <dbReference type="ChEBI" id="CHEBI:456216"/>
        <dbReference type="EC" id="6.3.2.17"/>
    </reaction>
</comment>
<dbReference type="PIRSF" id="PIRSF001563">
    <property type="entry name" value="Folylpolyglu_synth"/>
    <property type="match status" value="1"/>
</dbReference>
<evidence type="ECO:0000313" key="25">
    <source>
        <dbReference type="Proteomes" id="UP001055286"/>
    </source>
</evidence>
<name>A0AA37M334_9HYPH</name>
<dbReference type="EC" id="6.3.2.12" evidence="5"/>
<evidence type="ECO:0000256" key="6">
    <source>
        <dbReference type="ARBA" id="ARBA00013025"/>
    </source>
</evidence>
<dbReference type="Pfam" id="PF08245">
    <property type="entry name" value="Mur_ligase_M"/>
    <property type="match status" value="1"/>
</dbReference>
<dbReference type="Proteomes" id="UP001055286">
    <property type="component" value="Unassembled WGS sequence"/>
</dbReference>
<evidence type="ECO:0000256" key="10">
    <source>
        <dbReference type="ARBA" id="ARBA00022741"/>
    </source>
</evidence>
<evidence type="ECO:0000256" key="16">
    <source>
        <dbReference type="ARBA" id="ARBA00032510"/>
    </source>
</evidence>
<protein>
    <recommendedName>
        <fullName evidence="7">Dihydrofolate synthase/folylpolyglutamate synthase</fullName>
        <ecNumber evidence="5">6.3.2.12</ecNumber>
        <ecNumber evidence="6">6.3.2.17</ecNumber>
    </recommendedName>
    <alternativeName>
        <fullName evidence="16">Folylpoly-gamma-glutamate synthetase-dihydrofolate synthetase</fullName>
    </alternativeName>
    <alternativeName>
        <fullName evidence="14">Folylpolyglutamate synthetase</fullName>
    </alternativeName>
    <alternativeName>
        <fullName evidence="15">Tetrahydrofolylpolyglutamate synthase</fullName>
    </alternativeName>
</protein>
<evidence type="ECO:0000256" key="21">
    <source>
        <dbReference type="PIRNR" id="PIRNR001563"/>
    </source>
</evidence>
<evidence type="ECO:0000256" key="13">
    <source>
        <dbReference type="ARBA" id="ARBA00022909"/>
    </source>
</evidence>
<evidence type="ECO:0000256" key="4">
    <source>
        <dbReference type="ARBA" id="ARBA00008276"/>
    </source>
</evidence>
<evidence type="ECO:0000256" key="19">
    <source>
        <dbReference type="ARBA" id="ARBA00049035"/>
    </source>
</evidence>
<dbReference type="EMBL" id="BPQJ01000002">
    <property type="protein sequence ID" value="GJD60294.1"/>
    <property type="molecule type" value="Genomic_DNA"/>
</dbReference>
<keyword evidence="12" id="KW-0460">Magnesium</keyword>
<accession>A0AA37M334</accession>
<dbReference type="InterPro" id="IPR001645">
    <property type="entry name" value="Folylpolyglutamate_synth"/>
</dbReference>
<reference evidence="24" key="1">
    <citation type="journal article" date="2016" name="Front. Microbiol.">
        <title>Genome Sequence of the Piezophilic, Mesophilic Sulfate-Reducing Bacterium Desulfovibrio indicus J2T.</title>
        <authorList>
            <person name="Cao J."/>
            <person name="Maignien L."/>
            <person name="Shao Z."/>
            <person name="Alain K."/>
            <person name="Jebbar M."/>
        </authorList>
    </citation>
    <scope>NUCLEOTIDE SEQUENCE</scope>
    <source>
        <strain evidence="24">JCM 32048</strain>
    </source>
</reference>
<dbReference type="GO" id="GO:0008841">
    <property type="term" value="F:dihydrofolate synthase activity"/>
    <property type="evidence" value="ECO:0007669"/>
    <property type="project" value="UniProtKB-EC"/>
</dbReference>
<keyword evidence="13" id="KW-0289">Folate biosynthesis</keyword>
<dbReference type="PANTHER" id="PTHR11136">
    <property type="entry name" value="FOLYLPOLYGLUTAMATE SYNTHASE-RELATED"/>
    <property type="match status" value="1"/>
</dbReference>
<dbReference type="GO" id="GO:0005524">
    <property type="term" value="F:ATP binding"/>
    <property type="evidence" value="ECO:0007669"/>
    <property type="project" value="UniProtKB-KW"/>
</dbReference>
<evidence type="ECO:0000256" key="1">
    <source>
        <dbReference type="ARBA" id="ARBA00002714"/>
    </source>
</evidence>
<evidence type="ECO:0000313" key="24">
    <source>
        <dbReference type="EMBL" id="GJD60294.1"/>
    </source>
</evidence>
<evidence type="ECO:0000256" key="8">
    <source>
        <dbReference type="ARBA" id="ARBA00022598"/>
    </source>
</evidence>
<dbReference type="NCBIfam" id="TIGR01499">
    <property type="entry name" value="folC"/>
    <property type="match status" value="1"/>
</dbReference>
<dbReference type="InterPro" id="IPR004101">
    <property type="entry name" value="Mur_ligase_C"/>
</dbReference>
<dbReference type="Pfam" id="PF02875">
    <property type="entry name" value="Mur_ligase_C"/>
    <property type="match status" value="1"/>
</dbReference>
<keyword evidence="11 21" id="KW-0067">ATP-binding</keyword>
<gene>
    <name evidence="24" type="primary">folC_1</name>
    <name evidence="24" type="ORF">MPEAHAMD_0430</name>
</gene>
<evidence type="ECO:0000256" key="18">
    <source>
        <dbReference type="ARBA" id="ARBA00047808"/>
    </source>
</evidence>
<dbReference type="RefSeq" id="WP_238189367.1">
    <property type="nucleotide sequence ID" value="NZ_BPQJ01000002.1"/>
</dbReference>
<keyword evidence="8 21" id="KW-0436">Ligase</keyword>
<reference evidence="24" key="2">
    <citation type="submission" date="2021-08" db="EMBL/GenBank/DDBJ databases">
        <authorList>
            <person name="Tani A."/>
            <person name="Ola A."/>
            <person name="Ogura Y."/>
            <person name="Katsura K."/>
            <person name="Hayashi T."/>
        </authorList>
    </citation>
    <scope>NUCLEOTIDE SEQUENCE</scope>
    <source>
        <strain evidence="24">JCM 32048</strain>
    </source>
</reference>
<evidence type="ECO:0000256" key="20">
    <source>
        <dbReference type="ARBA" id="ARBA00049161"/>
    </source>
</evidence>
<feature type="domain" description="Mur ligase C-terminal" evidence="22">
    <location>
        <begin position="299"/>
        <end position="425"/>
    </location>
</feature>
<organism evidence="24 25">
    <name type="scientific">Methylobacterium frigidaeris</name>
    <dbReference type="NCBI Taxonomy" id="2038277"/>
    <lineage>
        <taxon>Bacteria</taxon>
        <taxon>Pseudomonadati</taxon>
        <taxon>Pseudomonadota</taxon>
        <taxon>Alphaproteobacteria</taxon>
        <taxon>Hyphomicrobiales</taxon>
        <taxon>Methylobacteriaceae</taxon>
        <taxon>Methylobacterium</taxon>
    </lineage>
</organism>
<evidence type="ECO:0000256" key="3">
    <source>
        <dbReference type="ARBA" id="ARBA00005150"/>
    </source>
</evidence>
<comment type="catalytic activity">
    <reaction evidence="17">
        <text>(6S)-5,6,7,8-tetrahydrofolyl-(gamma-L-Glu)(n) + L-glutamate + ATP = (6S)-5,6,7,8-tetrahydrofolyl-(gamma-L-Glu)(n+1) + ADP + phosphate + H(+)</text>
        <dbReference type="Rhea" id="RHEA:10580"/>
        <dbReference type="Rhea" id="RHEA-COMP:14738"/>
        <dbReference type="Rhea" id="RHEA-COMP:14740"/>
        <dbReference type="ChEBI" id="CHEBI:15378"/>
        <dbReference type="ChEBI" id="CHEBI:29985"/>
        <dbReference type="ChEBI" id="CHEBI:30616"/>
        <dbReference type="ChEBI" id="CHEBI:43474"/>
        <dbReference type="ChEBI" id="CHEBI:141005"/>
        <dbReference type="ChEBI" id="CHEBI:456216"/>
        <dbReference type="EC" id="6.3.2.17"/>
    </reaction>
</comment>
<dbReference type="SUPFAM" id="SSF53244">
    <property type="entry name" value="MurD-like peptide ligases, peptide-binding domain"/>
    <property type="match status" value="1"/>
</dbReference>
<evidence type="ECO:0000256" key="9">
    <source>
        <dbReference type="ARBA" id="ARBA00022723"/>
    </source>
</evidence>
<comment type="caution">
    <text evidence="24">The sequence shown here is derived from an EMBL/GenBank/DDBJ whole genome shotgun (WGS) entry which is preliminary data.</text>
</comment>
<dbReference type="Gene3D" id="3.90.190.20">
    <property type="entry name" value="Mur ligase, C-terminal domain"/>
    <property type="match status" value="1"/>
</dbReference>
<dbReference type="GO" id="GO:0046872">
    <property type="term" value="F:metal ion binding"/>
    <property type="evidence" value="ECO:0007669"/>
    <property type="project" value="UniProtKB-KW"/>
</dbReference>
<dbReference type="GO" id="GO:0005737">
    <property type="term" value="C:cytoplasm"/>
    <property type="evidence" value="ECO:0007669"/>
    <property type="project" value="TreeGrafter"/>
</dbReference>
<comment type="catalytic activity">
    <reaction evidence="18">
        <text>10-formyltetrahydrofolyl-(gamma-L-Glu)(n) + L-glutamate + ATP = 10-formyltetrahydrofolyl-(gamma-L-Glu)(n+1) + ADP + phosphate + H(+)</text>
        <dbReference type="Rhea" id="RHEA:51904"/>
        <dbReference type="Rhea" id="RHEA-COMP:13088"/>
        <dbReference type="Rhea" id="RHEA-COMP:14300"/>
        <dbReference type="ChEBI" id="CHEBI:15378"/>
        <dbReference type="ChEBI" id="CHEBI:29985"/>
        <dbReference type="ChEBI" id="CHEBI:30616"/>
        <dbReference type="ChEBI" id="CHEBI:43474"/>
        <dbReference type="ChEBI" id="CHEBI:134413"/>
        <dbReference type="ChEBI" id="CHEBI:456216"/>
        <dbReference type="EC" id="6.3.2.17"/>
    </reaction>
</comment>
<keyword evidence="10 21" id="KW-0547">Nucleotide-binding</keyword>
<comment type="pathway">
    <text evidence="2">Cofactor biosynthesis; tetrahydrofolate biosynthesis; 7,8-dihydrofolate from 2-amino-4-hydroxy-6-hydroxymethyl-7,8-dihydropteridine diphosphate and 4-aminobenzoate: step 2/2.</text>
</comment>
<evidence type="ECO:0000256" key="12">
    <source>
        <dbReference type="ARBA" id="ARBA00022842"/>
    </source>
</evidence>
<comment type="similarity">
    <text evidence="4 21">Belongs to the folylpolyglutamate synthase family.</text>
</comment>
<comment type="catalytic activity">
    <reaction evidence="20">
        <text>7,8-dihydropteroate + L-glutamate + ATP = 7,8-dihydrofolate + ADP + phosphate + H(+)</text>
        <dbReference type="Rhea" id="RHEA:23584"/>
        <dbReference type="ChEBI" id="CHEBI:15378"/>
        <dbReference type="ChEBI" id="CHEBI:17839"/>
        <dbReference type="ChEBI" id="CHEBI:29985"/>
        <dbReference type="ChEBI" id="CHEBI:30616"/>
        <dbReference type="ChEBI" id="CHEBI:43474"/>
        <dbReference type="ChEBI" id="CHEBI:57451"/>
        <dbReference type="ChEBI" id="CHEBI:456216"/>
        <dbReference type="EC" id="6.3.2.12"/>
    </reaction>
</comment>
<feature type="domain" description="Mur ligase central" evidence="23">
    <location>
        <begin position="66"/>
        <end position="257"/>
    </location>
</feature>
<evidence type="ECO:0000256" key="14">
    <source>
        <dbReference type="ARBA" id="ARBA00030048"/>
    </source>
</evidence>
<evidence type="ECO:0000256" key="7">
    <source>
        <dbReference type="ARBA" id="ARBA00019357"/>
    </source>
</evidence>